<reference evidence="2" key="1">
    <citation type="submission" date="2023-06" db="EMBL/GenBank/DDBJ databases">
        <title>Genomic of Parafulvivirga corallium.</title>
        <authorList>
            <person name="Wang G."/>
        </authorList>
    </citation>
    <scope>NUCLEOTIDE SEQUENCE</scope>
    <source>
        <strain evidence="2">BMA10</strain>
    </source>
</reference>
<dbReference type="Proteomes" id="UP001172082">
    <property type="component" value="Unassembled WGS sequence"/>
</dbReference>
<evidence type="ECO:0000313" key="2">
    <source>
        <dbReference type="EMBL" id="MDN5202472.1"/>
    </source>
</evidence>
<feature type="transmembrane region" description="Helical" evidence="1">
    <location>
        <begin position="199"/>
        <end position="216"/>
    </location>
</feature>
<keyword evidence="3" id="KW-1185">Reference proteome</keyword>
<keyword evidence="1" id="KW-1133">Transmembrane helix</keyword>
<proteinExistence type="predicted"/>
<comment type="caution">
    <text evidence="2">The sequence shown here is derived from an EMBL/GenBank/DDBJ whole genome shotgun (WGS) entry which is preliminary data.</text>
</comment>
<name>A0ABT8KR40_9BACT</name>
<feature type="transmembrane region" description="Helical" evidence="1">
    <location>
        <begin position="228"/>
        <end position="245"/>
    </location>
</feature>
<evidence type="ECO:0008006" key="4">
    <source>
        <dbReference type="Google" id="ProtNLM"/>
    </source>
</evidence>
<feature type="transmembrane region" description="Helical" evidence="1">
    <location>
        <begin position="156"/>
        <end position="178"/>
    </location>
</feature>
<keyword evidence="1" id="KW-0812">Transmembrane</keyword>
<organism evidence="2 3">
    <name type="scientific">Splendidivirga corallicola</name>
    <dbReference type="NCBI Taxonomy" id="3051826"/>
    <lineage>
        <taxon>Bacteria</taxon>
        <taxon>Pseudomonadati</taxon>
        <taxon>Bacteroidota</taxon>
        <taxon>Cytophagia</taxon>
        <taxon>Cytophagales</taxon>
        <taxon>Splendidivirgaceae</taxon>
        <taxon>Splendidivirga</taxon>
    </lineage>
</organism>
<dbReference type="EMBL" id="JAUJEA010000004">
    <property type="protein sequence ID" value="MDN5202472.1"/>
    <property type="molecule type" value="Genomic_DNA"/>
</dbReference>
<protein>
    <recommendedName>
        <fullName evidence="4">DUF2207 domain-containing protein</fullName>
    </recommendedName>
</protein>
<accession>A0ABT8KR40</accession>
<keyword evidence="1" id="KW-0472">Membrane</keyword>
<evidence type="ECO:0000256" key="1">
    <source>
        <dbReference type="SAM" id="Phobius"/>
    </source>
</evidence>
<evidence type="ECO:0000313" key="3">
    <source>
        <dbReference type="Proteomes" id="UP001172082"/>
    </source>
</evidence>
<gene>
    <name evidence="2" type="ORF">QQ008_13885</name>
</gene>
<sequence length="336" mass="37967">MKRTLLISLTFILALVHFSNGQKMDTVRLFIADFAGDDFINDKDSLILYYKGIYETIEKEEWDLSNIDIAINDISLAEITPRRFSKSITKDNITYDSDLLLYKIKKSDISTEKLEEIRNLKDLRQVYLTIELPDDAIINEVTKLTPLLNNAGWRQIVAILVSIAIVGIISILVLSGGLRDETSPDVQVEKAPYSFSRTQIFWWSTIVASTIAYVFIMTNDFSINETAWILLGITGTTLGLSFAIDKSDIAKDDIKKRIQDNESEGWFKDILKDSSGNISIHRLQAFIFNLGFGIYYILIVLQSLKLPSFDSDIFILLGLSSGAYAFVKQNENKGLS</sequence>
<feature type="transmembrane region" description="Helical" evidence="1">
    <location>
        <begin position="285"/>
        <end position="303"/>
    </location>
</feature>
<dbReference type="RefSeq" id="WP_346752496.1">
    <property type="nucleotide sequence ID" value="NZ_JAUJEA010000004.1"/>
</dbReference>